<dbReference type="AlphaFoldDB" id="A0A383D699"/>
<sequence length="64" mass="7054">MTPIQRVGAWSTILLVPWIFACDTGEAEEAPTLQRITVTRGDLMITAEATGLLEPLREVEVKSK</sequence>
<accession>A0A383D699</accession>
<evidence type="ECO:0000313" key="1">
    <source>
        <dbReference type="EMBL" id="SVE39799.1"/>
    </source>
</evidence>
<reference evidence="1" key="1">
    <citation type="submission" date="2018-05" db="EMBL/GenBank/DDBJ databases">
        <authorList>
            <person name="Lanie J.A."/>
            <person name="Ng W.-L."/>
            <person name="Kazmierczak K.M."/>
            <person name="Andrzejewski T.M."/>
            <person name="Davidsen T.M."/>
            <person name="Wayne K.J."/>
            <person name="Tettelin H."/>
            <person name="Glass J.I."/>
            <person name="Rusch D."/>
            <person name="Podicherti R."/>
            <person name="Tsui H.-C.T."/>
            <person name="Winkler M.E."/>
        </authorList>
    </citation>
    <scope>NUCLEOTIDE SEQUENCE</scope>
</reference>
<dbReference type="PROSITE" id="PS51257">
    <property type="entry name" value="PROKAR_LIPOPROTEIN"/>
    <property type="match status" value="1"/>
</dbReference>
<gene>
    <name evidence="1" type="ORF">METZ01_LOCUS492653</name>
</gene>
<feature type="non-terminal residue" evidence="1">
    <location>
        <position position="64"/>
    </location>
</feature>
<protein>
    <submittedName>
        <fullName evidence="1">Uncharacterized protein</fullName>
    </submittedName>
</protein>
<organism evidence="1">
    <name type="scientific">marine metagenome</name>
    <dbReference type="NCBI Taxonomy" id="408172"/>
    <lineage>
        <taxon>unclassified sequences</taxon>
        <taxon>metagenomes</taxon>
        <taxon>ecological metagenomes</taxon>
    </lineage>
</organism>
<proteinExistence type="predicted"/>
<dbReference type="EMBL" id="UINC01214529">
    <property type="protein sequence ID" value="SVE39799.1"/>
    <property type="molecule type" value="Genomic_DNA"/>
</dbReference>
<name>A0A383D699_9ZZZZ</name>